<evidence type="ECO:0000313" key="3">
    <source>
        <dbReference type="EMBL" id="CAG9808256.1"/>
    </source>
</evidence>
<dbReference type="InterPro" id="IPR055164">
    <property type="entry name" value="EDR1/CTR1/ARMC3-like_pept-like"/>
</dbReference>
<feature type="domain" description="EDR1/CTR1/ARMC3-like peptidase-like" evidence="2">
    <location>
        <begin position="573"/>
        <end position="739"/>
    </location>
</feature>
<organism evidence="3 4">
    <name type="scientific">Chironomus riparius</name>
    <dbReference type="NCBI Taxonomy" id="315576"/>
    <lineage>
        <taxon>Eukaryota</taxon>
        <taxon>Metazoa</taxon>
        <taxon>Ecdysozoa</taxon>
        <taxon>Arthropoda</taxon>
        <taxon>Hexapoda</taxon>
        <taxon>Insecta</taxon>
        <taxon>Pterygota</taxon>
        <taxon>Neoptera</taxon>
        <taxon>Endopterygota</taxon>
        <taxon>Diptera</taxon>
        <taxon>Nematocera</taxon>
        <taxon>Chironomoidea</taxon>
        <taxon>Chironomidae</taxon>
        <taxon>Chironominae</taxon>
        <taxon>Chironomus</taxon>
    </lineage>
</organism>
<dbReference type="Gene3D" id="1.25.10.10">
    <property type="entry name" value="Leucine-rich Repeat Variant"/>
    <property type="match status" value="2"/>
</dbReference>
<dbReference type="SUPFAM" id="SSF48371">
    <property type="entry name" value="ARM repeat"/>
    <property type="match status" value="1"/>
</dbReference>
<dbReference type="InterPro" id="IPR016024">
    <property type="entry name" value="ARM-type_fold"/>
</dbReference>
<reference evidence="3" key="1">
    <citation type="submission" date="2022-01" db="EMBL/GenBank/DDBJ databases">
        <authorList>
            <person name="King R."/>
        </authorList>
    </citation>
    <scope>NUCLEOTIDE SEQUENCE</scope>
</reference>
<dbReference type="OrthoDB" id="7537227at2759"/>
<gene>
    <name evidence="3" type="ORF">CHIRRI_LOCUS11098</name>
</gene>
<evidence type="ECO:0000313" key="4">
    <source>
        <dbReference type="Proteomes" id="UP001153620"/>
    </source>
</evidence>
<keyword evidence="4" id="KW-1185">Reference proteome</keyword>
<dbReference type="InterPro" id="IPR052441">
    <property type="entry name" value="Armadillo-Ser/Thr_Kinase"/>
</dbReference>
<dbReference type="Pfam" id="PF14381">
    <property type="entry name" value="EDR1_CTR1_ARMC3_pept"/>
    <property type="match status" value="1"/>
</dbReference>
<dbReference type="AlphaFoldDB" id="A0A9N9WT93"/>
<dbReference type="Proteomes" id="UP001153620">
    <property type="component" value="Chromosome 3"/>
</dbReference>
<accession>A0A9N9WT93</accession>
<keyword evidence="1" id="KW-0677">Repeat</keyword>
<proteinExistence type="predicted"/>
<dbReference type="EMBL" id="OU895879">
    <property type="protein sequence ID" value="CAG9808256.1"/>
    <property type="molecule type" value="Genomic_DNA"/>
</dbReference>
<sequence>MGVKKVSSITSTKDDTKNIYKSNRRYTNRNSKSLNFPELDVKISKVSTVLLLLQSSEHDLVEKALHHLDKYASLGNHQLYELTENHIYEPLLKLIKSENMIVKKFTFKLIVQLILVIDECRKKLLTDDGLIEETKNIFMASMDDNLVEFSCIILQYISNDLKQIDIIGREEAFLREIFKKFTSHDPDILLQSLRLLNLIIRNSMLISFILTMKDFPFKNLQIELKNDCQQIQMAALESLLIISNCKHPFRNEFSSDRLIEEIYGMCMQSENLELQQMALKLYKNICRSDEKLLEKLSRHLTKFLQKFMDIKNENREETLSILIEFAELDDNRKIMCQNEIFKEIFTLIRENCSIEACNFVSVMSTNILCFEEIFSQNIYVILLDAAMSKRKSWENISTALLTFQKLVNLQGLQYLDEISENISWNVAAIIADSPPTFIILTLITILEKLACYSEVKMKICETNSLSNAVYSTLISSRRSTKLMIRLFNLIANYIDQKTFRISFNEFEMCEIIQYYLNSHVNQMKVSVCNLISMSSNYQELVTKIIDSGILKILHDNFDCSICSDGFEAMLNSDMSLKFSVRRKLDMNDRIRSGFYASKNPRIDFMKLRQIMSTEFESPLCPVYTINLSDAVEFPNFGRKIQKDRNLIELKNALYDEDFKISSDLEKVKFIARLVSSFLKSDDDCINHHLSMHLKTLKFKFSSSILPIGSLIYGNSFEAALLFKTLADHVNLNASLVADKNGKTWNEVLDENNIVDLIFDIGELYEFNSIAGQKYLQRIS</sequence>
<evidence type="ECO:0000259" key="2">
    <source>
        <dbReference type="Pfam" id="PF14381"/>
    </source>
</evidence>
<dbReference type="InterPro" id="IPR011989">
    <property type="entry name" value="ARM-like"/>
</dbReference>
<evidence type="ECO:0000256" key="1">
    <source>
        <dbReference type="ARBA" id="ARBA00022737"/>
    </source>
</evidence>
<dbReference type="PANTHER" id="PTHR46618">
    <property type="entry name" value="ARMADILLO REPEAT-CONTAINING PROTEIN 3"/>
    <property type="match status" value="1"/>
</dbReference>
<protein>
    <recommendedName>
        <fullName evidence="2">EDR1/CTR1/ARMC3-like peptidase-like domain-containing protein</fullName>
    </recommendedName>
</protein>
<name>A0A9N9WT93_9DIPT</name>
<reference evidence="3" key="2">
    <citation type="submission" date="2022-10" db="EMBL/GenBank/DDBJ databases">
        <authorList>
            <consortium name="ENA_rothamsted_submissions"/>
            <consortium name="culmorum"/>
            <person name="King R."/>
        </authorList>
    </citation>
    <scope>NUCLEOTIDE SEQUENCE</scope>
</reference>
<dbReference type="PANTHER" id="PTHR46618:SF1">
    <property type="entry name" value="ARMADILLO REPEAT-CONTAINING PROTEIN 3"/>
    <property type="match status" value="1"/>
</dbReference>